<keyword evidence="2" id="KW-1185">Reference proteome</keyword>
<proteinExistence type="predicted"/>
<dbReference type="AlphaFoldDB" id="A0A6S6QWA6"/>
<evidence type="ECO:0000313" key="2">
    <source>
        <dbReference type="Proteomes" id="UP000515317"/>
    </source>
</evidence>
<reference evidence="1 2" key="1">
    <citation type="submission" date="2020-08" db="EMBL/GenBank/DDBJ databases">
        <title>Genome sequence of Rhizobiales bacterium strain IZ6.</title>
        <authorList>
            <person name="Nakai R."/>
            <person name="Naganuma T."/>
        </authorList>
    </citation>
    <scope>NUCLEOTIDE SEQUENCE [LARGE SCALE GENOMIC DNA]</scope>
    <source>
        <strain evidence="1 2">IZ6</strain>
    </source>
</reference>
<dbReference type="KEGG" id="tso:IZ6_29420"/>
<gene>
    <name evidence="1" type="ORF">IZ6_29420</name>
</gene>
<organism evidence="1 2">
    <name type="scientific">Terrihabitans soli</name>
    <dbReference type="NCBI Taxonomy" id="708113"/>
    <lineage>
        <taxon>Bacteria</taxon>
        <taxon>Pseudomonadati</taxon>
        <taxon>Pseudomonadota</taxon>
        <taxon>Alphaproteobacteria</taxon>
        <taxon>Hyphomicrobiales</taxon>
        <taxon>Terrihabitans</taxon>
    </lineage>
</organism>
<evidence type="ECO:0000313" key="1">
    <source>
        <dbReference type="EMBL" id="BCJ92207.1"/>
    </source>
</evidence>
<dbReference type="RefSeq" id="WP_222875800.1">
    <property type="nucleotide sequence ID" value="NZ_AP023361.1"/>
</dbReference>
<sequence>MRYQRASRDIIAEAFDGESIVLDLSCGKYFSFSDSGNSLWEALSQGADTDSISAACAKAPWGSALGGFVEDLVANKLLMQAEGPGIELSPELAARLMAAVEAPAVSVFDDMADLFLADPIHDVEEEAGWPVKKAEA</sequence>
<name>A0A6S6QWA6_9HYPH</name>
<protein>
    <recommendedName>
        <fullName evidence="3">PqqD family protein</fullName>
    </recommendedName>
</protein>
<dbReference type="EMBL" id="AP023361">
    <property type="protein sequence ID" value="BCJ92207.1"/>
    <property type="molecule type" value="Genomic_DNA"/>
</dbReference>
<dbReference type="Proteomes" id="UP000515317">
    <property type="component" value="Chromosome"/>
</dbReference>
<evidence type="ECO:0008006" key="3">
    <source>
        <dbReference type="Google" id="ProtNLM"/>
    </source>
</evidence>
<accession>A0A6S6QWA6</accession>